<keyword evidence="3" id="KW-0378">Hydrolase</keyword>
<dbReference type="GO" id="GO:0016787">
    <property type="term" value="F:hydrolase activity"/>
    <property type="evidence" value="ECO:0007669"/>
    <property type="project" value="UniProtKB-KW"/>
</dbReference>
<proteinExistence type="inferred from homology"/>
<name>A0A356LFG0_9BURK</name>
<dbReference type="Pfam" id="PF04909">
    <property type="entry name" value="Amidohydro_2"/>
    <property type="match status" value="1"/>
</dbReference>
<feature type="domain" description="Amidohydrolase-related" evidence="2">
    <location>
        <begin position="2"/>
        <end position="273"/>
    </location>
</feature>
<evidence type="ECO:0000259" key="2">
    <source>
        <dbReference type="Pfam" id="PF04909"/>
    </source>
</evidence>
<dbReference type="Gene3D" id="3.20.20.140">
    <property type="entry name" value="Metal-dependent hydrolases"/>
    <property type="match status" value="1"/>
</dbReference>
<gene>
    <name evidence="3" type="ORF">DD666_08795</name>
</gene>
<dbReference type="InterPro" id="IPR032466">
    <property type="entry name" value="Metal_Hydrolase"/>
</dbReference>
<evidence type="ECO:0000256" key="1">
    <source>
        <dbReference type="ARBA" id="ARBA00038310"/>
    </source>
</evidence>
<evidence type="ECO:0000313" key="3">
    <source>
        <dbReference type="EMBL" id="HBP29498.1"/>
    </source>
</evidence>
<dbReference type="PANTHER" id="PTHR43569:SF2">
    <property type="entry name" value="AMIDOHYDROLASE-RELATED DOMAIN-CONTAINING PROTEIN"/>
    <property type="match status" value="1"/>
</dbReference>
<dbReference type="PANTHER" id="PTHR43569">
    <property type="entry name" value="AMIDOHYDROLASE"/>
    <property type="match status" value="1"/>
</dbReference>
<accession>A0A356LFG0</accession>
<comment type="similarity">
    <text evidence="1">Belongs to the metallo-dependent hydrolases superfamily.</text>
</comment>
<dbReference type="InterPro" id="IPR052350">
    <property type="entry name" value="Metallo-dep_Lactonases"/>
</dbReference>
<reference evidence="3 4" key="1">
    <citation type="journal article" date="2018" name="Nat. Biotechnol.">
        <title>A standardized bacterial taxonomy based on genome phylogeny substantially revises the tree of life.</title>
        <authorList>
            <person name="Parks D.H."/>
            <person name="Chuvochina M."/>
            <person name="Waite D.W."/>
            <person name="Rinke C."/>
            <person name="Skarshewski A."/>
            <person name="Chaumeil P.A."/>
            <person name="Hugenholtz P."/>
        </authorList>
    </citation>
    <scope>NUCLEOTIDE SEQUENCE [LARGE SCALE GENOMIC DNA]</scope>
    <source>
        <strain evidence="3">UBA10707</strain>
    </source>
</reference>
<dbReference type="SUPFAM" id="SSF51556">
    <property type="entry name" value="Metallo-dependent hydrolases"/>
    <property type="match status" value="1"/>
</dbReference>
<dbReference type="EMBL" id="DOEK01000023">
    <property type="protein sequence ID" value="HBP29498.1"/>
    <property type="molecule type" value="Genomic_DNA"/>
</dbReference>
<evidence type="ECO:0000313" key="4">
    <source>
        <dbReference type="Proteomes" id="UP000264036"/>
    </source>
</evidence>
<protein>
    <submittedName>
        <fullName evidence="3">Amidohydrolase</fullName>
    </submittedName>
</protein>
<dbReference type="Proteomes" id="UP000264036">
    <property type="component" value="Unassembled WGS sequence"/>
</dbReference>
<comment type="caution">
    <text evidence="3">The sequence shown here is derived from an EMBL/GenBank/DDBJ whole genome shotgun (WGS) entry which is preliminary data.</text>
</comment>
<dbReference type="InterPro" id="IPR006680">
    <property type="entry name" value="Amidohydro-rel"/>
</dbReference>
<dbReference type="AlphaFoldDB" id="A0A356LFG0"/>
<sequence length="274" mass="31354">MIDTHVHFWNYNRDEFSWIGDHQVSLKQNRLPCDIAALTAERISGLIAVQARPTLSENHFLLQLAQDFPIIKGVIGWFDFDASIEPQLESAANHALVKGFRHLIQDEPKPSEYLREHSGLQHGVRSMQHHNYVYEVLARQADLPAVVNFCMRHDKHWLVIDHLCKPEFACQSAFEWWHLHMRKLATLPHVVVKISGLVTEAGAHATAANLQPYIDSVWTLFGPERLLWGSDWPVSSATHSYDTLLDYWKENTSHLPAADTNQVQLGTPVKTYQL</sequence>
<organism evidence="3 4">
    <name type="scientific">Advenella kashmirensis</name>
    <dbReference type="NCBI Taxonomy" id="310575"/>
    <lineage>
        <taxon>Bacteria</taxon>
        <taxon>Pseudomonadati</taxon>
        <taxon>Pseudomonadota</taxon>
        <taxon>Betaproteobacteria</taxon>
        <taxon>Burkholderiales</taxon>
        <taxon>Alcaligenaceae</taxon>
    </lineage>
</organism>